<dbReference type="AlphaFoldDB" id="A0A7L9U700"/>
<evidence type="ECO:0000313" key="1">
    <source>
        <dbReference type="EMBL" id="QOL50229.1"/>
    </source>
</evidence>
<accession>A0A7L9U700</accession>
<evidence type="ECO:0008006" key="3">
    <source>
        <dbReference type="Google" id="ProtNLM"/>
    </source>
</evidence>
<keyword evidence="2" id="KW-1185">Reference proteome</keyword>
<sequence length="158" mass="17847">MTDLIAQKGDTHFIVGLAVVVEGAAAIVLQKNLNANEDFVEWVMKKTKHSERLHLLKILKKIDSTSYDMLLKLAEIRNAFAHQPANLKKSLEQFYTDQKPQWKYELQNALAQQLVTDKSFLKNLKSGDIDDACLLAKFRDTLLSGLMVPLYELVSGLS</sequence>
<evidence type="ECO:0000313" key="2">
    <source>
        <dbReference type="Proteomes" id="UP000593875"/>
    </source>
</evidence>
<proteinExistence type="predicted"/>
<reference evidence="1 2" key="1">
    <citation type="submission" date="2020-10" db="EMBL/GenBank/DDBJ databases">
        <title>Genome sequencing of Massilia sp. LPB0304.</title>
        <authorList>
            <person name="Kim J."/>
        </authorList>
    </citation>
    <scope>NUCLEOTIDE SEQUENCE [LARGE SCALE GENOMIC DNA]</scope>
    <source>
        <strain evidence="1 2">LPB0304</strain>
    </source>
</reference>
<dbReference type="RefSeq" id="WP_193687245.1">
    <property type="nucleotide sequence ID" value="NZ_CP062941.1"/>
</dbReference>
<gene>
    <name evidence="1" type="ORF">LPB04_02635</name>
</gene>
<name>A0A7L9U700_9BURK</name>
<dbReference type="Proteomes" id="UP000593875">
    <property type="component" value="Chromosome"/>
</dbReference>
<protein>
    <recommendedName>
        <fullName evidence="3">DUF4145 domain-containing protein</fullName>
    </recommendedName>
</protein>
<dbReference type="EMBL" id="CP062941">
    <property type="protein sequence ID" value="QOL50229.1"/>
    <property type="molecule type" value="Genomic_DNA"/>
</dbReference>
<dbReference type="KEGG" id="mlir:LPB04_02635"/>
<organism evidence="1 2">
    <name type="scientific">Massilia litorea</name>
    <dbReference type="NCBI Taxonomy" id="2769491"/>
    <lineage>
        <taxon>Bacteria</taxon>
        <taxon>Pseudomonadati</taxon>
        <taxon>Pseudomonadota</taxon>
        <taxon>Betaproteobacteria</taxon>
        <taxon>Burkholderiales</taxon>
        <taxon>Oxalobacteraceae</taxon>
        <taxon>Telluria group</taxon>
        <taxon>Massilia</taxon>
    </lineage>
</organism>